<evidence type="ECO:0000256" key="2">
    <source>
        <dbReference type="ARBA" id="ARBA00005011"/>
    </source>
</evidence>
<keyword evidence="6" id="KW-0808">Transferase</keyword>
<evidence type="ECO:0000313" key="10">
    <source>
        <dbReference type="EMBL" id="KAK5994486.1"/>
    </source>
</evidence>
<dbReference type="Proteomes" id="UP001338125">
    <property type="component" value="Unassembled WGS sequence"/>
</dbReference>
<comment type="catalytic activity">
    <reaction evidence="8">
        <text>L-histidinol phosphate + 2-oxoglutarate = 3-(imidazol-4-yl)-2-oxopropyl phosphate + L-glutamate</text>
        <dbReference type="Rhea" id="RHEA:23744"/>
        <dbReference type="ChEBI" id="CHEBI:16810"/>
        <dbReference type="ChEBI" id="CHEBI:29985"/>
        <dbReference type="ChEBI" id="CHEBI:57766"/>
        <dbReference type="ChEBI" id="CHEBI:57980"/>
        <dbReference type="EC" id="2.6.1.9"/>
    </reaction>
</comment>
<dbReference type="Pfam" id="PF00155">
    <property type="entry name" value="Aminotran_1_2"/>
    <property type="match status" value="1"/>
</dbReference>
<dbReference type="InterPro" id="IPR015424">
    <property type="entry name" value="PyrdxlP-dep_Trfase"/>
</dbReference>
<comment type="similarity">
    <text evidence="3">Belongs to the class-I pyridoxal-phosphate-dependent aminotransferase family.</text>
</comment>
<evidence type="ECO:0000256" key="8">
    <source>
        <dbReference type="ARBA" id="ARBA00047481"/>
    </source>
</evidence>
<reference evidence="10 11" key="1">
    <citation type="submission" date="2024-01" db="EMBL/GenBank/DDBJ databases">
        <title>Complete genome of Cladobotryum mycophilum ATHUM6906.</title>
        <authorList>
            <person name="Christinaki A.C."/>
            <person name="Myridakis A.I."/>
            <person name="Kouvelis V.N."/>
        </authorList>
    </citation>
    <scope>NUCLEOTIDE SEQUENCE [LARGE SCALE GENOMIC DNA]</scope>
    <source>
        <strain evidence="10 11">ATHUM6906</strain>
    </source>
</reference>
<evidence type="ECO:0000256" key="3">
    <source>
        <dbReference type="ARBA" id="ARBA00007441"/>
    </source>
</evidence>
<accession>A0ABR0SRT5</accession>
<dbReference type="InterPro" id="IPR015421">
    <property type="entry name" value="PyrdxlP-dep_Trfase_major"/>
</dbReference>
<keyword evidence="7" id="KW-0663">Pyridoxal phosphate</keyword>
<comment type="caution">
    <text evidence="10">The sequence shown here is derived from an EMBL/GenBank/DDBJ whole genome shotgun (WGS) entry which is preliminary data.</text>
</comment>
<dbReference type="InterPro" id="IPR004838">
    <property type="entry name" value="NHTrfase_class1_PyrdxlP-BS"/>
</dbReference>
<dbReference type="EC" id="2.6.1.9" evidence="4"/>
<dbReference type="PROSITE" id="PS00105">
    <property type="entry name" value="AA_TRANSFER_CLASS_1"/>
    <property type="match status" value="1"/>
</dbReference>
<dbReference type="InterPro" id="IPR004839">
    <property type="entry name" value="Aminotransferase_I/II_large"/>
</dbReference>
<organism evidence="10 11">
    <name type="scientific">Cladobotryum mycophilum</name>
    <dbReference type="NCBI Taxonomy" id="491253"/>
    <lineage>
        <taxon>Eukaryota</taxon>
        <taxon>Fungi</taxon>
        <taxon>Dikarya</taxon>
        <taxon>Ascomycota</taxon>
        <taxon>Pezizomycotina</taxon>
        <taxon>Sordariomycetes</taxon>
        <taxon>Hypocreomycetidae</taxon>
        <taxon>Hypocreales</taxon>
        <taxon>Hypocreaceae</taxon>
        <taxon>Cladobotryum</taxon>
    </lineage>
</organism>
<dbReference type="PANTHER" id="PTHR42885">
    <property type="entry name" value="HISTIDINOL-PHOSPHATE AMINOTRANSFERASE-RELATED"/>
    <property type="match status" value="1"/>
</dbReference>
<dbReference type="PANTHER" id="PTHR42885:SF2">
    <property type="entry name" value="HISTIDINOL-PHOSPHATE AMINOTRANSFERASE"/>
    <property type="match status" value="1"/>
</dbReference>
<keyword evidence="5 10" id="KW-0032">Aminotransferase</keyword>
<comment type="pathway">
    <text evidence="2">Amino-acid biosynthesis; L-histidine biosynthesis; L-histidine from 5-phospho-alpha-D-ribose 1-diphosphate: step 7/9.</text>
</comment>
<protein>
    <recommendedName>
        <fullName evidence="4">histidinol-phosphate transaminase</fullName>
        <ecNumber evidence="4">2.6.1.9</ecNumber>
    </recommendedName>
</protein>
<keyword evidence="11" id="KW-1185">Reference proteome</keyword>
<evidence type="ECO:0000256" key="5">
    <source>
        <dbReference type="ARBA" id="ARBA00022576"/>
    </source>
</evidence>
<evidence type="ECO:0000256" key="1">
    <source>
        <dbReference type="ARBA" id="ARBA00001933"/>
    </source>
</evidence>
<gene>
    <name evidence="10" type="ORF">PT974_04963</name>
</gene>
<evidence type="ECO:0000256" key="4">
    <source>
        <dbReference type="ARBA" id="ARBA00012748"/>
    </source>
</evidence>
<dbReference type="CDD" id="cd00609">
    <property type="entry name" value="AAT_like"/>
    <property type="match status" value="1"/>
</dbReference>
<dbReference type="InterPro" id="IPR015422">
    <property type="entry name" value="PyrdxlP-dep_Trfase_small"/>
</dbReference>
<evidence type="ECO:0000256" key="7">
    <source>
        <dbReference type="ARBA" id="ARBA00022898"/>
    </source>
</evidence>
<evidence type="ECO:0000256" key="6">
    <source>
        <dbReference type="ARBA" id="ARBA00022679"/>
    </source>
</evidence>
<dbReference type="GO" id="GO:0008483">
    <property type="term" value="F:transaminase activity"/>
    <property type="evidence" value="ECO:0007669"/>
    <property type="project" value="UniProtKB-KW"/>
</dbReference>
<dbReference type="EMBL" id="JAVFKD010000010">
    <property type="protein sequence ID" value="KAK5994486.1"/>
    <property type="molecule type" value="Genomic_DNA"/>
</dbReference>
<evidence type="ECO:0000259" key="9">
    <source>
        <dbReference type="Pfam" id="PF00155"/>
    </source>
</evidence>
<dbReference type="SUPFAM" id="SSF53383">
    <property type="entry name" value="PLP-dependent transferases"/>
    <property type="match status" value="1"/>
</dbReference>
<comment type="cofactor">
    <cofactor evidence="1">
        <name>pyridoxal 5'-phosphate</name>
        <dbReference type="ChEBI" id="CHEBI:597326"/>
    </cofactor>
</comment>
<sequence length="412" mass="45081">MGQRINLQAIVRPHIVALEKFMPNLPDSIQTRPKIPLDANENALGSCLTSHNPDGASNSVDDDHVSMLHFSNSLDLHRYPSRSMRYLKQQIATAKGLPDSYTERISLGTGSSELIEVLIRLTCAPFEDAILVTSPTYPLYGNRAAVNGVQVIESELNFANNEFRLNTADMVNTLKRNGNIKLIFLASPNNPTASLIPLHQIWQILQSQALKGLLVVDEAYIDFAPNPDKMSALQLLDQFPNLVVLQSLSKAPGLAGIRLGIAYAHEFITEMLQKIQTPFSISSPTAALAIKALSPIHQHSCKAAVAEIIQNREDLIRSLSREAFAAARAGPPLGGSAANFIVLPIWSVDGPKGVRDDGRARRVCEVLEAEHDTAVRYIGSTKGCEGCIRITVGTREENNSLVRNLTTVLRRK</sequence>
<evidence type="ECO:0000313" key="11">
    <source>
        <dbReference type="Proteomes" id="UP001338125"/>
    </source>
</evidence>
<dbReference type="Gene3D" id="3.90.1150.10">
    <property type="entry name" value="Aspartate Aminotransferase, domain 1"/>
    <property type="match status" value="1"/>
</dbReference>
<proteinExistence type="inferred from homology"/>
<dbReference type="Gene3D" id="3.40.640.10">
    <property type="entry name" value="Type I PLP-dependent aspartate aminotransferase-like (Major domain)"/>
    <property type="match status" value="1"/>
</dbReference>
<name>A0ABR0SRT5_9HYPO</name>
<feature type="domain" description="Aminotransferase class I/classII large" evidence="9">
    <location>
        <begin position="70"/>
        <end position="404"/>
    </location>
</feature>